<evidence type="ECO:0000313" key="2">
    <source>
        <dbReference type="Proteomes" id="UP000789366"/>
    </source>
</evidence>
<comment type="caution">
    <text evidence="1">The sequence shown here is derived from an EMBL/GenBank/DDBJ whole genome shotgun (WGS) entry which is preliminary data.</text>
</comment>
<feature type="non-terminal residue" evidence="1">
    <location>
        <position position="143"/>
    </location>
</feature>
<keyword evidence="2" id="KW-1185">Reference proteome</keyword>
<sequence length="143" mass="16416">MQLNTFQLNFTHVEVTFLPHNTTSYLQPLDTRIIPIVTDNNINNVTQIYQDILTHEKEDTNQIIIDNLYDDSYANSLADALNDFFYSLDEKIPTKDILTKNNIINLTQSEMCSKNVNPSHSDNSEKKPEVVSLNDASKSLHTW</sequence>
<protein>
    <submittedName>
        <fullName evidence="1">5838_t:CDS:1</fullName>
    </submittedName>
</protein>
<organism evidence="1 2">
    <name type="scientific">Cetraspora pellucida</name>
    <dbReference type="NCBI Taxonomy" id="1433469"/>
    <lineage>
        <taxon>Eukaryota</taxon>
        <taxon>Fungi</taxon>
        <taxon>Fungi incertae sedis</taxon>
        <taxon>Mucoromycota</taxon>
        <taxon>Glomeromycotina</taxon>
        <taxon>Glomeromycetes</taxon>
        <taxon>Diversisporales</taxon>
        <taxon>Gigasporaceae</taxon>
        <taxon>Cetraspora</taxon>
    </lineage>
</organism>
<name>A0ACA9MG91_9GLOM</name>
<dbReference type="EMBL" id="CAJVPW010007672">
    <property type="protein sequence ID" value="CAG8583841.1"/>
    <property type="molecule type" value="Genomic_DNA"/>
</dbReference>
<evidence type="ECO:0000313" key="1">
    <source>
        <dbReference type="EMBL" id="CAG8583841.1"/>
    </source>
</evidence>
<gene>
    <name evidence="1" type="ORF">SPELUC_LOCUS6475</name>
</gene>
<reference evidence="1" key="1">
    <citation type="submission" date="2021-06" db="EMBL/GenBank/DDBJ databases">
        <authorList>
            <person name="Kallberg Y."/>
            <person name="Tangrot J."/>
            <person name="Rosling A."/>
        </authorList>
    </citation>
    <scope>NUCLEOTIDE SEQUENCE</scope>
    <source>
        <strain evidence="1">28 12/20/2015</strain>
    </source>
</reference>
<proteinExistence type="predicted"/>
<dbReference type="Proteomes" id="UP000789366">
    <property type="component" value="Unassembled WGS sequence"/>
</dbReference>
<accession>A0ACA9MG91</accession>